<gene>
    <name evidence="4" type="ORF">PNOK_0306900</name>
</gene>
<dbReference type="PANTHER" id="PTHR11567">
    <property type="entry name" value="ACID PHOSPHATASE-RELATED"/>
    <property type="match status" value="1"/>
</dbReference>
<protein>
    <submittedName>
        <fullName evidence="4">Phosphoglycerate mutase</fullName>
    </submittedName>
</protein>
<accession>A0A286ULK1</accession>
<proteinExistence type="inferred from homology"/>
<dbReference type="Pfam" id="PF00328">
    <property type="entry name" value="His_Phos_2"/>
    <property type="match status" value="1"/>
</dbReference>
<dbReference type="STRING" id="2282107.A0A286ULK1"/>
<dbReference type="PANTHER" id="PTHR11567:SF110">
    <property type="entry name" value="2-PHOSPHOXYLOSE PHOSPHATASE 1"/>
    <property type="match status" value="1"/>
</dbReference>
<dbReference type="Gene3D" id="3.40.50.1240">
    <property type="entry name" value="Phosphoglycerate mutase-like"/>
    <property type="match status" value="1"/>
</dbReference>
<comment type="similarity">
    <text evidence="1">Belongs to the histidine acid phosphatase family.</text>
</comment>
<reference evidence="4 5" key="1">
    <citation type="journal article" date="2017" name="Mol. Ecol.">
        <title>Comparative and population genomic landscape of Phellinus noxius: A hypervariable fungus causing root rot in trees.</title>
        <authorList>
            <person name="Chung C.L."/>
            <person name="Lee T.J."/>
            <person name="Akiba M."/>
            <person name="Lee H.H."/>
            <person name="Kuo T.H."/>
            <person name="Liu D."/>
            <person name="Ke H.M."/>
            <person name="Yokoi T."/>
            <person name="Roa M.B."/>
            <person name="Lu M.J."/>
            <person name="Chang Y.Y."/>
            <person name="Ann P.J."/>
            <person name="Tsai J.N."/>
            <person name="Chen C.Y."/>
            <person name="Tzean S.S."/>
            <person name="Ota Y."/>
            <person name="Hattori T."/>
            <person name="Sahashi N."/>
            <person name="Liou R.F."/>
            <person name="Kikuchi T."/>
            <person name="Tsai I.J."/>
        </authorList>
    </citation>
    <scope>NUCLEOTIDE SEQUENCE [LARGE SCALE GENOMIC DNA]</scope>
    <source>
        <strain evidence="4 5">FFPRI411160</strain>
    </source>
</reference>
<dbReference type="InParanoid" id="A0A286ULK1"/>
<sequence>MANATEAHNHEQAHSNIPLDTESYSIAPSELSLEQVHVYVRHGERTPVRVRMAEPPASINPHWNLCRTARQFRASVATFGDAVQDSLRSSDGIEFLPVKRVVEREDGNTMEGECLLGELTDMGRQTTYNFGRSLRKIYVEKLGFLPDTLSSNSDGYFRSTNMPRTIESLQQVMHGLYPRSKLAHGVIPQLRVRNGLDENLVPNTFACKRLEVLLVGFAQAAAAAYNHTLEPLDEKLSKYIGGNPIRIDGQPRASGILDTIRASVANGIDVPPEFKEKSVMDLIEKAVVTEWFAGINL</sequence>
<dbReference type="GO" id="GO:0016791">
    <property type="term" value="F:phosphatase activity"/>
    <property type="evidence" value="ECO:0007669"/>
    <property type="project" value="TreeGrafter"/>
</dbReference>
<name>A0A286ULK1_9AGAM</name>
<dbReference type="OrthoDB" id="10257284at2759"/>
<dbReference type="EMBL" id="NBII01000003">
    <property type="protein sequence ID" value="PAV20442.1"/>
    <property type="molecule type" value="Genomic_DNA"/>
</dbReference>
<keyword evidence="2" id="KW-0378">Hydrolase</keyword>
<evidence type="ECO:0000313" key="4">
    <source>
        <dbReference type="EMBL" id="PAV20442.1"/>
    </source>
</evidence>
<dbReference type="FunCoup" id="A0A286ULK1">
    <property type="interactions" value="35"/>
</dbReference>
<comment type="caution">
    <text evidence="4">The sequence shown here is derived from an EMBL/GenBank/DDBJ whole genome shotgun (WGS) entry which is preliminary data.</text>
</comment>
<evidence type="ECO:0000256" key="2">
    <source>
        <dbReference type="ARBA" id="ARBA00022801"/>
    </source>
</evidence>
<dbReference type="AlphaFoldDB" id="A0A286ULK1"/>
<organism evidence="4 5">
    <name type="scientific">Pyrrhoderma noxium</name>
    <dbReference type="NCBI Taxonomy" id="2282107"/>
    <lineage>
        <taxon>Eukaryota</taxon>
        <taxon>Fungi</taxon>
        <taxon>Dikarya</taxon>
        <taxon>Basidiomycota</taxon>
        <taxon>Agaricomycotina</taxon>
        <taxon>Agaricomycetes</taxon>
        <taxon>Hymenochaetales</taxon>
        <taxon>Hymenochaetaceae</taxon>
        <taxon>Pyrrhoderma</taxon>
    </lineage>
</organism>
<keyword evidence="5" id="KW-1185">Reference proteome</keyword>
<evidence type="ECO:0000313" key="5">
    <source>
        <dbReference type="Proteomes" id="UP000217199"/>
    </source>
</evidence>
<dbReference type="InterPro" id="IPR029033">
    <property type="entry name" value="His_PPase_superfam"/>
</dbReference>
<dbReference type="InterPro" id="IPR050645">
    <property type="entry name" value="Histidine_acid_phosphatase"/>
</dbReference>
<dbReference type="CDD" id="cd07061">
    <property type="entry name" value="HP_HAP_like"/>
    <property type="match status" value="1"/>
</dbReference>
<evidence type="ECO:0000256" key="1">
    <source>
        <dbReference type="ARBA" id="ARBA00005375"/>
    </source>
</evidence>
<dbReference type="Proteomes" id="UP000217199">
    <property type="component" value="Unassembled WGS sequence"/>
</dbReference>
<dbReference type="SUPFAM" id="SSF53254">
    <property type="entry name" value="Phosphoglycerate mutase-like"/>
    <property type="match status" value="1"/>
</dbReference>
<evidence type="ECO:0000256" key="3">
    <source>
        <dbReference type="SAM" id="MobiDB-lite"/>
    </source>
</evidence>
<feature type="region of interest" description="Disordered" evidence="3">
    <location>
        <begin position="1"/>
        <end position="20"/>
    </location>
</feature>
<dbReference type="InterPro" id="IPR000560">
    <property type="entry name" value="His_Pase_clade-2"/>
</dbReference>